<protein>
    <recommendedName>
        <fullName evidence="4">Lipoprotein</fullName>
    </recommendedName>
</protein>
<proteinExistence type="predicted"/>
<keyword evidence="1" id="KW-0732">Signal</keyword>
<reference evidence="2" key="1">
    <citation type="journal article" date="2022" name="Arch. Microbiol.">
        <title>Microbulbifer okhotskensis sp. nov., isolated from a deep bottom sediment of the Okhotsk Sea.</title>
        <authorList>
            <person name="Romanenko L."/>
            <person name="Kurilenko V."/>
            <person name="Otstavnykh N."/>
            <person name="Velansky P."/>
            <person name="Isaeva M."/>
            <person name="Mikhailov V."/>
        </authorList>
    </citation>
    <scope>NUCLEOTIDE SEQUENCE</scope>
    <source>
        <strain evidence="2">OS29</strain>
    </source>
</reference>
<evidence type="ECO:0000313" key="3">
    <source>
        <dbReference type="Proteomes" id="UP001139028"/>
    </source>
</evidence>
<evidence type="ECO:0000313" key="2">
    <source>
        <dbReference type="EMBL" id="MCO1336838.1"/>
    </source>
</evidence>
<evidence type="ECO:0000256" key="1">
    <source>
        <dbReference type="SAM" id="SignalP"/>
    </source>
</evidence>
<feature type="signal peptide" evidence="1">
    <location>
        <begin position="1"/>
        <end position="23"/>
    </location>
</feature>
<feature type="chain" id="PRO_5040782380" description="Lipoprotein" evidence="1">
    <location>
        <begin position="24"/>
        <end position="149"/>
    </location>
</feature>
<name>A0A9X2J758_9GAMM</name>
<dbReference type="Proteomes" id="UP001139028">
    <property type="component" value="Unassembled WGS sequence"/>
</dbReference>
<dbReference type="AlphaFoldDB" id="A0A9X2J758"/>
<dbReference type="RefSeq" id="WP_252472808.1">
    <property type="nucleotide sequence ID" value="NZ_JALBWM010000210.1"/>
</dbReference>
<sequence length="149" mass="16291">MKLIATTKYIILLLLFLANQACSDQPDSQQEFLSESILNTPFTAVVQHTQVIKLSSKPGVGDTYQLSAEVLEPIKGVYQGQISYRLIVEAGEDVILDTKPVIISLCEDNGELYWPGVGAEFPVSKKLIKIAHKAAKENSSADTNKNHCG</sequence>
<evidence type="ECO:0008006" key="4">
    <source>
        <dbReference type="Google" id="ProtNLM"/>
    </source>
</evidence>
<dbReference type="EMBL" id="JALBWM010000210">
    <property type="protein sequence ID" value="MCO1336838.1"/>
    <property type="molecule type" value="Genomic_DNA"/>
</dbReference>
<keyword evidence="3" id="KW-1185">Reference proteome</keyword>
<gene>
    <name evidence="2" type="ORF">MO867_21145</name>
</gene>
<comment type="caution">
    <text evidence="2">The sequence shown here is derived from an EMBL/GenBank/DDBJ whole genome shotgun (WGS) entry which is preliminary data.</text>
</comment>
<organism evidence="2 3">
    <name type="scientific">Microbulbifer okhotskensis</name>
    <dbReference type="NCBI Taxonomy" id="2926617"/>
    <lineage>
        <taxon>Bacteria</taxon>
        <taxon>Pseudomonadati</taxon>
        <taxon>Pseudomonadota</taxon>
        <taxon>Gammaproteobacteria</taxon>
        <taxon>Cellvibrionales</taxon>
        <taxon>Microbulbiferaceae</taxon>
        <taxon>Microbulbifer</taxon>
    </lineage>
</organism>
<accession>A0A9X2J758</accession>